<evidence type="ECO:0000313" key="5">
    <source>
        <dbReference type="Proteomes" id="UP000469346"/>
    </source>
</evidence>
<keyword evidence="5" id="KW-1185">Reference proteome</keyword>
<gene>
    <name evidence="4" type="ORF">G3N55_04215</name>
</gene>
<evidence type="ECO:0000259" key="3">
    <source>
        <dbReference type="PROSITE" id="PS01031"/>
    </source>
</evidence>
<comment type="caution">
    <text evidence="4">The sequence shown here is derived from an EMBL/GenBank/DDBJ whole genome shotgun (WGS) entry which is preliminary data.</text>
</comment>
<feature type="domain" description="SHSP" evidence="3">
    <location>
        <begin position="36"/>
        <end position="148"/>
    </location>
</feature>
<dbReference type="Gene3D" id="2.60.40.790">
    <property type="match status" value="1"/>
</dbReference>
<evidence type="ECO:0000313" key="4">
    <source>
        <dbReference type="EMBL" id="NDY42053.1"/>
    </source>
</evidence>
<dbReference type="InterPro" id="IPR002068">
    <property type="entry name" value="A-crystallin/Hsp20_dom"/>
</dbReference>
<dbReference type="RefSeq" id="WP_163298201.1">
    <property type="nucleotide sequence ID" value="NZ_JAAGRR010000032.1"/>
</dbReference>
<evidence type="ECO:0000256" key="2">
    <source>
        <dbReference type="RuleBase" id="RU003616"/>
    </source>
</evidence>
<sequence length="148" mass="16943">MFELAPWKPFPELSSLRREMDRLWEEFMGRSEALPALEATWAPALDVSETKDALVVKAEIPGMDPKDIKIHLAGDTLTIRGEKKQETEEKGENFHRVERRYGAFARTLRLPVEVKQDKVDAQYKKGVLKIVLPKKEAGKVKEIEVKEA</sequence>
<dbReference type="InterPro" id="IPR031107">
    <property type="entry name" value="Small_HSP"/>
</dbReference>
<proteinExistence type="inferred from homology"/>
<comment type="similarity">
    <text evidence="1 2">Belongs to the small heat shock protein (HSP20) family.</text>
</comment>
<dbReference type="EMBL" id="JAAGRR010000032">
    <property type="protein sequence ID" value="NDY42053.1"/>
    <property type="molecule type" value="Genomic_DNA"/>
</dbReference>
<protein>
    <submittedName>
        <fullName evidence="4">Hsp20/alpha crystallin family protein</fullName>
    </submittedName>
</protein>
<name>A0A6N9TPM6_DISTH</name>
<dbReference type="Proteomes" id="UP000469346">
    <property type="component" value="Unassembled WGS sequence"/>
</dbReference>
<accession>A0A6N9TPM6</accession>
<dbReference type="InterPro" id="IPR008978">
    <property type="entry name" value="HSP20-like_chaperone"/>
</dbReference>
<organism evidence="4 5">
    <name type="scientific">Dissulfurirhabdus thermomarina</name>
    <dbReference type="NCBI Taxonomy" id="1765737"/>
    <lineage>
        <taxon>Bacteria</taxon>
        <taxon>Deltaproteobacteria</taxon>
        <taxon>Dissulfurirhabdaceae</taxon>
        <taxon>Dissulfurirhabdus</taxon>
    </lineage>
</organism>
<dbReference type="SUPFAM" id="SSF49764">
    <property type="entry name" value="HSP20-like chaperones"/>
    <property type="match status" value="1"/>
</dbReference>
<dbReference type="Pfam" id="PF00011">
    <property type="entry name" value="HSP20"/>
    <property type="match status" value="1"/>
</dbReference>
<dbReference type="PROSITE" id="PS01031">
    <property type="entry name" value="SHSP"/>
    <property type="match status" value="1"/>
</dbReference>
<dbReference type="CDD" id="cd06464">
    <property type="entry name" value="ACD_sHsps-like"/>
    <property type="match status" value="1"/>
</dbReference>
<dbReference type="AlphaFoldDB" id="A0A6N9TPM6"/>
<dbReference type="PANTHER" id="PTHR11527">
    <property type="entry name" value="HEAT-SHOCK PROTEIN 20 FAMILY MEMBER"/>
    <property type="match status" value="1"/>
</dbReference>
<reference evidence="4 5" key="1">
    <citation type="submission" date="2020-02" db="EMBL/GenBank/DDBJ databases">
        <title>Comparative genomics of sulfur disproportionating microorganisms.</title>
        <authorList>
            <person name="Ward L.M."/>
            <person name="Bertran E."/>
            <person name="Johnston D.T."/>
        </authorList>
    </citation>
    <scope>NUCLEOTIDE SEQUENCE [LARGE SCALE GENOMIC DNA]</scope>
    <source>
        <strain evidence="4 5">DSM 100025</strain>
    </source>
</reference>
<evidence type="ECO:0000256" key="1">
    <source>
        <dbReference type="PROSITE-ProRule" id="PRU00285"/>
    </source>
</evidence>